<feature type="transmembrane region" description="Helical" evidence="2">
    <location>
        <begin position="399"/>
        <end position="422"/>
    </location>
</feature>
<proteinExistence type="predicted"/>
<gene>
    <name evidence="4" type="ORF">MCOR_13038</name>
</gene>
<name>A0A6J8AYH1_MYTCO</name>
<dbReference type="PANTHER" id="PTHR12127:SF7">
    <property type="entry name" value="SD02261P"/>
    <property type="match status" value="1"/>
</dbReference>
<keyword evidence="2" id="KW-1133">Transmembrane helix</keyword>
<evidence type="ECO:0000256" key="2">
    <source>
        <dbReference type="SAM" id="Phobius"/>
    </source>
</evidence>
<organism evidence="4 5">
    <name type="scientific">Mytilus coruscus</name>
    <name type="common">Sea mussel</name>
    <dbReference type="NCBI Taxonomy" id="42192"/>
    <lineage>
        <taxon>Eukaryota</taxon>
        <taxon>Metazoa</taxon>
        <taxon>Spiralia</taxon>
        <taxon>Lophotrochozoa</taxon>
        <taxon>Mollusca</taxon>
        <taxon>Bivalvia</taxon>
        <taxon>Autobranchia</taxon>
        <taxon>Pteriomorphia</taxon>
        <taxon>Mytilida</taxon>
        <taxon>Mytiloidea</taxon>
        <taxon>Mytilidae</taxon>
        <taxon>Mytilinae</taxon>
        <taxon>Mytilus</taxon>
    </lineage>
</organism>
<dbReference type="AlphaFoldDB" id="A0A6J8AYH1"/>
<feature type="transmembrane region" description="Helical" evidence="2">
    <location>
        <begin position="442"/>
        <end position="464"/>
    </location>
</feature>
<dbReference type="GO" id="GO:0005886">
    <property type="term" value="C:plasma membrane"/>
    <property type="evidence" value="ECO:0007669"/>
    <property type="project" value="TreeGrafter"/>
</dbReference>
<dbReference type="OrthoDB" id="263481at2759"/>
<dbReference type="GO" id="GO:0005765">
    <property type="term" value="C:lysosomal membrane"/>
    <property type="evidence" value="ECO:0007669"/>
    <property type="project" value="TreeGrafter"/>
</dbReference>
<evidence type="ECO:0000313" key="4">
    <source>
        <dbReference type="EMBL" id="CAC5376371.1"/>
    </source>
</evidence>
<feature type="compositionally biased region" description="Basic and acidic residues" evidence="1">
    <location>
        <begin position="32"/>
        <end position="46"/>
    </location>
</feature>
<accession>A0A6J8AYH1</accession>
<feature type="region of interest" description="Disordered" evidence="1">
    <location>
        <begin position="26"/>
        <end position="46"/>
    </location>
</feature>
<dbReference type="EMBL" id="CACVKT020002179">
    <property type="protein sequence ID" value="CAC5376371.1"/>
    <property type="molecule type" value="Genomic_DNA"/>
</dbReference>
<evidence type="ECO:0000313" key="5">
    <source>
        <dbReference type="Proteomes" id="UP000507470"/>
    </source>
</evidence>
<dbReference type="CDD" id="cd21050">
    <property type="entry name" value="ELD_TRPML"/>
    <property type="match status" value="1"/>
</dbReference>
<dbReference type="InterPro" id="IPR049134">
    <property type="entry name" value="MCLN_ECD"/>
</dbReference>
<feature type="transmembrane region" description="Helical" evidence="2">
    <location>
        <begin position="311"/>
        <end position="333"/>
    </location>
</feature>
<feature type="transmembrane region" description="Helical" evidence="2">
    <location>
        <begin position="503"/>
        <end position="531"/>
    </location>
</feature>
<reference evidence="4 5" key="1">
    <citation type="submission" date="2020-06" db="EMBL/GenBank/DDBJ databases">
        <authorList>
            <person name="Li R."/>
            <person name="Bekaert M."/>
        </authorList>
    </citation>
    <scope>NUCLEOTIDE SEQUENCE [LARGE SCALE GENOMIC DNA]</scope>
    <source>
        <strain evidence="5">wild</strain>
    </source>
</reference>
<dbReference type="PANTHER" id="PTHR12127">
    <property type="entry name" value="MUCOLIPIN"/>
    <property type="match status" value="1"/>
</dbReference>
<dbReference type="Proteomes" id="UP000507470">
    <property type="component" value="Unassembled WGS sequence"/>
</dbReference>
<sequence>MATSIADTSGNGDVQKARGRVGFEMTSADQNLEDHDQHHSASEGRRDEALLKKLDNHFKDPYTRICRDRGLGRIPEKLILLPLVWFFCTYQLVLFGNDRAQFADFLERNSIAMKHLLLKDWSPDYETMPYPPSTGIYAIYTIDNLLEHINYTVTNVYNIPTTSVGSFFIRRINGTGGKEKPVTLCLHYFETGIYNETEEKLAAINTTRKTDCRDIDKQSPPGYGFQPSIADLMRSTDGKLVRLLSVNIEFKLSSIHLNAETGKAVQCFGIHGTVFFDNRKINGQITVKLKTNVEEVKCNTDSTRNAKTHDIVISALVLLFCVLHGLFCLQGWITSAILFKKTKDYYNDLTGKILSTRACWEIFKLNDLILFLSHSITVVGSVIKISIDQGLQTKYIISMYDATGILLGLGCLFTWISVLHYLAYDHVFGLIFSVMERSAFVVIKFLACVSILFAGFVLCAWAVVGPYHIKFASLTSTFQSLLALVNGDEIYVTFTAVDSDKEIVWFFNGFFLVVFLALFTLITLNIFIAIFNTAYEHQHDNEYKKEHRSDLLKFLGRMESKTFDTTTCASCVRHSCPSMLGCTSFCDEDRYNRKSYQFNT</sequence>
<keyword evidence="5" id="KW-1185">Reference proteome</keyword>
<dbReference type="GO" id="GO:0072345">
    <property type="term" value="F:NAADP-sensitive calcium-release channel activity"/>
    <property type="evidence" value="ECO:0007669"/>
    <property type="project" value="TreeGrafter"/>
</dbReference>
<protein>
    <submittedName>
        <fullName evidence="4">MCOLN1</fullName>
    </submittedName>
</protein>
<evidence type="ECO:0000256" key="1">
    <source>
        <dbReference type="SAM" id="MobiDB-lite"/>
    </source>
</evidence>
<feature type="domain" description="Mucolipin extracytosolic" evidence="3">
    <location>
        <begin position="105"/>
        <end position="298"/>
    </location>
</feature>
<feature type="transmembrane region" description="Helical" evidence="2">
    <location>
        <begin position="368"/>
        <end position="387"/>
    </location>
</feature>
<dbReference type="InterPro" id="IPR039031">
    <property type="entry name" value="Mucolipin"/>
</dbReference>
<evidence type="ECO:0000259" key="3">
    <source>
        <dbReference type="Pfam" id="PF21381"/>
    </source>
</evidence>
<keyword evidence="2" id="KW-0812">Transmembrane</keyword>
<dbReference type="Pfam" id="PF21381">
    <property type="entry name" value="MCLN_ECD"/>
    <property type="match status" value="1"/>
</dbReference>
<keyword evidence="2" id="KW-0472">Membrane</keyword>